<keyword evidence="1" id="KW-0812">Transmembrane</keyword>
<proteinExistence type="predicted"/>
<sequence length="353" mass="39064">MNFLGATALVQTMSIYSSLSGRDLLDGFSYYVTTVLRQWMEHLFGANVSKPVLGSVIWSDLGVMLCLMLLVLFLNLVAFAFVRHKLKHVTRKPEDKKLLHQVFGSIDKPLYVVIWIYGIYFAATPLLMKLGPSESLDIVREVFSKVFNLGVFAVLFWLFFRFTHVLDVQLAVWATKSSSKLDGLFVPLLGKSLRTFVPVIGVIFALPILGLPTEYANALSKGTSIMLIIAVAIILFQAVIVMEKAVLEKYDIDAADNLRARKIYTQFHVVSKLLYVVITIFTVASILMLFQEVRQFGASILASAGVLGIVVGFAAQKTISNLFAGFQLAMTQPVRLTTSLSSRANGAALKKSH</sequence>
<evidence type="ECO:0000256" key="1">
    <source>
        <dbReference type="SAM" id="Phobius"/>
    </source>
</evidence>
<feature type="transmembrane region" description="Helical" evidence="1">
    <location>
        <begin position="61"/>
        <end position="82"/>
    </location>
</feature>
<comment type="caution">
    <text evidence="2">The sequence shown here is derived from an EMBL/GenBank/DDBJ whole genome shotgun (WGS) entry which is preliminary data.</text>
</comment>
<evidence type="ECO:0000313" key="3">
    <source>
        <dbReference type="Proteomes" id="UP000886602"/>
    </source>
</evidence>
<dbReference type="Proteomes" id="UP000886602">
    <property type="component" value="Unassembled WGS sequence"/>
</dbReference>
<feature type="transmembrane region" description="Helical" evidence="1">
    <location>
        <begin position="148"/>
        <end position="172"/>
    </location>
</feature>
<feature type="transmembrane region" description="Helical" evidence="1">
    <location>
        <begin position="296"/>
        <end position="315"/>
    </location>
</feature>
<feature type="transmembrane region" description="Helical" evidence="1">
    <location>
        <begin position="223"/>
        <end position="242"/>
    </location>
</feature>
<feature type="transmembrane region" description="Helical" evidence="1">
    <location>
        <begin position="110"/>
        <end position="128"/>
    </location>
</feature>
<dbReference type="Gene3D" id="1.10.287.1260">
    <property type="match status" value="1"/>
</dbReference>
<keyword evidence="1" id="KW-0472">Membrane</keyword>
<keyword evidence="1" id="KW-1133">Transmembrane helix</keyword>
<dbReference type="EMBL" id="JADJNC010000021">
    <property type="protein sequence ID" value="MBK7423972.1"/>
    <property type="molecule type" value="Genomic_DNA"/>
</dbReference>
<dbReference type="AlphaFoldDB" id="A0A9D7FE46"/>
<feature type="transmembrane region" description="Helical" evidence="1">
    <location>
        <begin position="193"/>
        <end position="211"/>
    </location>
</feature>
<gene>
    <name evidence="2" type="ORF">IPJ48_13195</name>
</gene>
<reference evidence="2" key="1">
    <citation type="submission" date="2020-10" db="EMBL/GenBank/DDBJ databases">
        <title>Connecting structure to function with the recovery of over 1000 high-quality activated sludge metagenome-assembled genomes encoding full-length rRNA genes using long-read sequencing.</title>
        <authorList>
            <person name="Singleton C.M."/>
            <person name="Petriglieri F."/>
            <person name="Kristensen J.M."/>
            <person name="Kirkegaard R.H."/>
            <person name="Michaelsen T.Y."/>
            <person name="Andersen M.H."/>
            <person name="Karst S.M."/>
            <person name="Dueholm M.S."/>
            <person name="Nielsen P.H."/>
            <person name="Albertsen M."/>
        </authorList>
    </citation>
    <scope>NUCLEOTIDE SEQUENCE</scope>
    <source>
        <strain evidence="2">EsbW_18-Q3-R4-48_MAXAC.044</strain>
    </source>
</reference>
<evidence type="ECO:0000313" key="2">
    <source>
        <dbReference type="EMBL" id="MBK7423972.1"/>
    </source>
</evidence>
<name>A0A9D7FE46_9RHOO</name>
<feature type="transmembrane region" description="Helical" evidence="1">
    <location>
        <begin position="269"/>
        <end position="290"/>
    </location>
</feature>
<accession>A0A9D7FE46</accession>
<organism evidence="2 3">
    <name type="scientific">Candidatus Propionivibrio dominans</name>
    <dbReference type="NCBI Taxonomy" id="2954373"/>
    <lineage>
        <taxon>Bacteria</taxon>
        <taxon>Pseudomonadati</taxon>
        <taxon>Pseudomonadota</taxon>
        <taxon>Betaproteobacteria</taxon>
        <taxon>Rhodocyclales</taxon>
        <taxon>Rhodocyclaceae</taxon>
        <taxon>Propionivibrio</taxon>
    </lineage>
</organism>
<protein>
    <submittedName>
        <fullName evidence="2">Mechanosensitive ion channel</fullName>
    </submittedName>
</protein>